<dbReference type="Pfam" id="PF23952">
    <property type="entry name" value="LRR_EndoS"/>
    <property type="match status" value="1"/>
</dbReference>
<dbReference type="SUPFAM" id="SSF52058">
    <property type="entry name" value="L domain-like"/>
    <property type="match status" value="1"/>
</dbReference>
<dbReference type="PANTHER" id="PTHR46652">
    <property type="entry name" value="LEUCINE-RICH REPEAT AND IQ DOMAIN-CONTAINING PROTEIN 1-RELATED"/>
    <property type="match status" value="1"/>
</dbReference>
<dbReference type="PROSITE" id="PS51450">
    <property type="entry name" value="LRR"/>
    <property type="match status" value="1"/>
</dbReference>
<dbReference type="Proteomes" id="UP000216004">
    <property type="component" value="Unassembled WGS sequence"/>
</dbReference>
<comment type="caution">
    <text evidence="4">The sequence shown here is derived from an EMBL/GenBank/DDBJ whole genome shotgun (WGS) entry which is preliminary data.</text>
</comment>
<accession>A0A261EPH5</accession>
<keyword evidence="3" id="KW-0812">Transmembrane</keyword>
<organism evidence="4 5">
    <name type="scientific">Bombiscardovia coagulans</name>
    <dbReference type="NCBI Taxonomy" id="686666"/>
    <lineage>
        <taxon>Bacteria</taxon>
        <taxon>Bacillati</taxon>
        <taxon>Actinomycetota</taxon>
        <taxon>Actinomycetes</taxon>
        <taxon>Bifidobacteriales</taxon>
        <taxon>Bifidobacteriaceae</taxon>
        <taxon>Bombiscardovia</taxon>
    </lineage>
</organism>
<dbReference type="PANTHER" id="PTHR46652:SF3">
    <property type="entry name" value="LEUCINE-RICH REPEAT-CONTAINING PROTEIN 9"/>
    <property type="match status" value="1"/>
</dbReference>
<dbReference type="InterPro" id="IPR050836">
    <property type="entry name" value="SDS22/Internalin_LRR"/>
</dbReference>
<keyword evidence="1" id="KW-0433">Leucine-rich repeat</keyword>
<reference evidence="4 5" key="1">
    <citation type="journal article" date="2017" name="BMC Genomics">
        <title>Comparative genomic and phylogenomic analyses of the Bifidobacteriaceae family.</title>
        <authorList>
            <person name="Lugli G.A."/>
            <person name="Milani C."/>
            <person name="Turroni F."/>
            <person name="Duranti S."/>
            <person name="Mancabelli L."/>
            <person name="Mangifesta M."/>
            <person name="Ferrario C."/>
            <person name="Modesto M."/>
            <person name="Mattarelli P."/>
            <person name="Jiri K."/>
            <person name="van Sinderen D."/>
            <person name="Ventura M."/>
        </authorList>
    </citation>
    <scope>NUCLEOTIDE SEQUENCE [LARGE SCALE GENOMIC DNA]</scope>
    <source>
        <strain evidence="4 5">DSM 22924</strain>
    </source>
</reference>
<keyword evidence="3" id="KW-0472">Membrane</keyword>
<feature type="non-terminal residue" evidence="4">
    <location>
        <position position="477"/>
    </location>
</feature>
<gene>
    <name evidence="4" type="ORF">BOCO_1240</name>
</gene>
<dbReference type="InterPro" id="IPR032675">
    <property type="entry name" value="LRR_dom_sf"/>
</dbReference>
<evidence type="ECO:0000313" key="5">
    <source>
        <dbReference type="Proteomes" id="UP000216004"/>
    </source>
</evidence>
<evidence type="ECO:0000313" key="4">
    <source>
        <dbReference type="EMBL" id="OZG48753.1"/>
    </source>
</evidence>
<dbReference type="AlphaFoldDB" id="A0A261EPH5"/>
<proteinExistence type="predicted"/>
<dbReference type="InterPro" id="IPR001611">
    <property type="entry name" value="Leu-rich_rpt"/>
</dbReference>
<evidence type="ECO:0000256" key="1">
    <source>
        <dbReference type="ARBA" id="ARBA00022614"/>
    </source>
</evidence>
<evidence type="ECO:0000256" key="2">
    <source>
        <dbReference type="ARBA" id="ARBA00022737"/>
    </source>
</evidence>
<name>A0A261EPH5_9BIFI</name>
<protein>
    <submittedName>
        <fullName evidence="4">Leucine Rich repeats (2 copies)</fullName>
    </submittedName>
</protein>
<feature type="transmembrane region" description="Helical" evidence="3">
    <location>
        <begin position="12"/>
        <end position="31"/>
    </location>
</feature>
<evidence type="ECO:0000256" key="3">
    <source>
        <dbReference type="SAM" id="Phobius"/>
    </source>
</evidence>
<dbReference type="Gene3D" id="3.80.10.10">
    <property type="entry name" value="Ribonuclease Inhibitor"/>
    <property type="match status" value="2"/>
</dbReference>
<keyword evidence="3" id="KW-1133">Transmembrane helix</keyword>
<sequence>MSMKRFIQSTRVRIVAVVVSVAMAVAGLVVWDPVGLYAQAAGGSGQCVVGTSKLEDCFDPTIEDAISSELSNRNLPSRPDDVFNSAMAQSITKLAADTGIRTLNGLETLTNLQELHVTGGNSFTDLTPILGLPNLTKLDVSGNSRFDTTTFNQLSAMTNLTSLNVSTTGIPNLHLLDNMSHLVELDISSNKTFTDFQPLVDRHQGLEVLNISNNNIGVTEFNAWRSDKTKPASNIAWIKDLTNLKELKGNSNSIQDLSGLEQLHNLKNVEFDKNLIVDITPLYGVIDNLTSFSIVNQRSYYPDFILTRPGEKYSLHSAIINSGTHEYAEISAIVQQAGGAKSSTDPHIAEWASPKVGRYSLSFEAKNIKGKGNFQGTVNQNVLAKVEFLDEAGNEITTTEPGATPFPTQITNGGTPSTVTFPKVSKPGYTPCWKIDTSKADCIPESTVFDSITQVHLGWVPNKYTVFYDTQLPGVTP</sequence>
<keyword evidence="5" id="KW-1185">Reference proteome</keyword>
<dbReference type="EMBL" id="MWWS01000008">
    <property type="protein sequence ID" value="OZG48753.1"/>
    <property type="molecule type" value="Genomic_DNA"/>
</dbReference>
<dbReference type="RefSeq" id="WP_148140075.1">
    <property type="nucleotide sequence ID" value="NZ_MWWS01000008.1"/>
</dbReference>
<keyword evidence="2" id="KW-0677">Repeat</keyword>